<dbReference type="Proteomes" id="UP000017862">
    <property type="component" value="Chromosome"/>
</dbReference>
<dbReference type="KEGG" id="lar:lam_756"/>
<evidence type="ECO:0000259" key="3">
    <source>
        <dbReference type="Pfam" id="PF10073"/>
    </source>
</evidence>
<dbReference type="EMBL" id="CP006604">
    <property type="protein sequence ID" value="AHA28099.1"/>
    <property type="molecule type" value="Genomic_DNA"/>
</dbReference>
<dbReference type="Pfam" id="PF10073">
    <property type="entry name" value="GapR_DNA-bd"/>
    <property type="match status" value="1"/>
</dbReference>
<sequence>MHIYLFDGLFTTEEIMIDNIQNNTQEQLRSFIERIERLEQEKKVLSENIKEVYSEAKATGFDIKALRKIISLRKKDEQEWIEEEQILDVYLRALGMIKEE</sequence>
<accession>U6B4V4</accession>
<dbReference type="NCBIfam" id="NF010247">
    <property type="entry name" value="PRK13694.1"/>
    <property type="match status" value="1"/>
</dbReference>
<dbReference type="HOGENOM" id="CLU_158651_3_0_5"/>
<organism evidence="4 5">
    <name type="scientific">Candidatus Liberibacter americanus str. Sao Paulo</name>
    <dbReference type="NCBI Taxonomy" id="1261131"/>
    <lineage>
        <taxon>Bacteria</taxon>
        <taxon>Pseudomonadati</taxon>
        <taxon>Pseudomonadota</taxon>
        <taxon>Alphaproteobacteria</taxon>
        <taxon>Hyphomicrobiales</taxon>
        <taxon>Rhizobiaceae</taxon>
        <taxon>Liberibacter</taxon>
    </lineage>
</organism>
<name>U6B4V4_9HYPH</name>
<dbReference type="STRING" id="1261131.lam_756"/>
<dbReference type="InterPro" id="IPR046367">
    <property type="entry name" value="GapR-like_DNA-bd"/>
</dbReference>
<dbReference type="InterPro" id="IPR018753">
    <property type="entry name" value="GapR-like"/>
</dbReference>
<keyword evidence="5" id="KW-1185">Reference proteome</keyword>
<dbReference type="eggNOG" id="COG3750">
    <property type="taxonomic scope" value="Bacteria"/>
</dbReference>
<feature type="coiled-coil region" evidence="2">
    <location>
        <begin position="21"/>
        <end position="55"/>
    </location>
</feature>
<dbReference type="AlphaFoldDB" id="U6B4V4"/>
<evidence type="ECO:0000313" key="5">
    <source>
        <dbReference type="Proteomes" id="UP000017862"/>
    </source>
</evidence>
<dbReference type="GO" id="GO:0003677">
    <property type="term" value="F:DNA binding"/>
    <property type="evidence" value="ECO:0007669"/>
    <property type="project" value="InterPro"/>
</dbReference>
<evidence type="ECO:0000256" key="2">
    <source>
        <dbReference type="SAM" id="Coils"/>
    </source>
</evidence>
<dbReference type="PATRIC" id="fig|1261131.3.peg.720"/>
<keyword evidence="2" id="KW-0175">Coiled coil</keyword>
<evidence type="ECO:0000313" key="4">
    <source>
        <dbReference type="EMBL" id="AHA28099.1"/>
    </source>
</evidence>
<proteinExistence type="inferred from homology"/>
<protein>
    <recommendedName>
        <fullName evidence="1">UPF0335 protein lam_756</fullName>
    </recommendedName>
</protein>
<evidence type="ECO:0000256" key="1">
    <source>
        <dbReference type="HAMAP-Rule" id="MF_00797"/>
    </source>
</evidence>
<comment type="similarity">
    <text evidence="1">Belongs to the UPF0335 family.</text>
</comment>
<dbReference type="HAMAP" id="MF_00797">
    <property type="entry name" value="UPF0335"/>
    <property type="match status" value="1"/>
</dbReference>
<feature type="domain" description="GapR-like DNA-binding" evidence="3">
    <location>
        <begin position="24"/>
        <end position="95"/>
    </location>
</feature>
<gene>
    <name evidence="4" type="ORF">lam_756</name>
</gene>
<reference evidence="4 5" key="1">
    <citation type="journal article" date="2014" name="Mol. Plant Microbe Interact.">
        <title>The complete genome sequence of Candidatus Liberibacter americanus, associated with citrus Huanglongbing.</title>
        <authorList>
            <person name="Wulff N.A."/>
            <person name="Zhang S."/>
            <person name="Setubal J.C."/>
            <person name="Almeida N.F."/>
            <person name="Martins E.C."/>
            <person name="Harakava R."/>
            <person name="Kumar D."/>
            <person name="Rangel L.T."/>
            <person name="Foissac X."/>
            <person name="Bove J."/>
            <person name="Gabriel D.W."/>
        </authorList>
    </citation>
    <scope>NUCLEOTIDE SEQUENCE [LARGE SCALE GENOMIC DNA]</scope>
    <source>
        <strain evidence="4 5">Sao Paulo</strain>
    </source>
</reference>